<gene>
    <name evidence="10" type="ORF">V8G54_007683</name>
</gene>
<name>A0AAQ3P3T9_VIGMU</name>
<evidence type="ECO:0000256" key="5">
    <source>
        <dbReference type="ARBA" id="ARBA00022989"/>
    </source>
</evidence>
<feature type="transmembrane region" description="Helical" evidence="9">
    <location>
        <begin position="292"/>
        <end position="316"/>
    </location>
</feature>
<reference evidence="10 11" key="1">
    <citation type="journal article" date="2023" name="Life. Sci Alliance">
        <title>Evolutionary insights into 3D genome organization and epigenetic landscape of Vigna mungo.</title>
        <authorList>
            <person name="Junaid A."/>
            <person name="Singh B."/>
            <person name="Bhatia S."/>
        </authorList>
    </citation>
    <scope>NUCLEOTIDE SEQUENCE [LARGE SCALE GENOMIC DNA]</scope>
    <source>
        <strain evidence="10">Urdbean</strain>
    </source>
</reference>
<evidence type="ECO:0000256" key="3">
    <source>
        <dbReference type="ARBA" id="ARBA00022448"/>
    </source>
</evidence>
<evidence type="ECO:0000256" key="8">
    <source>
        <dbReference type="SAM" id="MobiDB-lite"/>
    </source>
</evidence>
<feature type="compositionally biased region" description="Polar residues" evidence="8">
    <location>
        <begin position="24"/>
        <end position="38"/>
    </location>
</feature>
<dbReference type="EMBL" id="CP144699">
    <property type="protein sequence ID" value="WVZ20361.1"/>
    <property type="molecule type" value="Genomic_DNA"/>
</dbReference>
<dbReference type="PRINTS" id="PR00447">
    <property type="entry name" value="NATRESASSCMP"/>
</dbReference>
<keyword evidence="4 9" id="KW-0812">Transmembrane</keyword>
<evidence type="ECO:0000256" key="2">
    <source>
        <dbReference type="ARBA" id="ARBA00009965"/>
    </source>
</evidence>
<dbReference type="NCBIfam" id="NF037982">
    <property type="entry name" value="Nramp_1"/>
    <property type="match status" value="1"/>
</dbReference>
<keyword evidence="5 9" id="KW-1133">Transmembrane helix</keyword>
<proteinExistence type="inferred from homology"/>
<comment type="similarity">
    <text evidence="2">Belongs to the NRAMP (TC 2.A.55) family.</text>
</comment>
<feature type="transmembrane region" description="Helical" evidence="9">
    <location>
        <begin position="50"/>
        <end position="65"/>
    </location>
</feature>
<keyword evidence="7 9" id="KW-0472">Membrane</keyword>
<dbReference type="HAMAP" id="MF_00221">
    <property type="entry name" value="NRAMP"/>
    <property type="match status" value="1"/>
</dbReference>
<evidence type="ECO:0000256" key="9">
    <source>
        <dbReference type="SAM" id="Phobius"/>
    </source>
</evidence>
<feature type="transmembrane region" description="Helical" evidence="9">
    <location>
        <begin position="396"/>
        <end position="415"/>
    </location>
</feature>
<dbReference type="InterPro" id="IPR001046">
    <property type="entry name" value="NRAMP_fam"/>
</dbReference>
<keyword evidence="3" id="KW-0813">Transport</keyword>
<feature type="transmembrane region" description="Helical" evidence="9">
    <location>
        <begin position="174"/>
        <end position="199"/>
    </location>
</feature>
<keyword evidence="11" id="KW-1185">Reference proteome</keyword>
<dbReference type="GO" id="GO:0034755">
    <property type="term" value="P:iron ion transmembrane transport"/>
    <property type="evidence" value="ECO:0007669"/>
    <property type="project" value="TreeGrafter"/>
</dbReference>
<dbReference type="GO" id="GO:0015086">
    <property type="term" value="F:cadmium ion transmembrane transporter activity"/>
    <property type="evidence" value="ECO:0007669"/>
    <property type="project" value="TreeGrafter"/>
</dbReference>
<evidence type="ECO:0000256" key="7">
    <source>
        <dbReference type="ARBA" id="ARBA00023136"/>
    </source>
</evidence>
<comment type="subcellular location">
    <subcellularLocation>
        <location evidence="1">Membrane</location>
        <topology evidence="1">Multi-pass membrane protein</topology>
    </subcellularLocation>
</comment>
<dbReference type="PANTHER" id="PTHR11706">
    <property type="entry name" value="SOLUTE CARRIER PROTEIN FAMILY 11 MEMBER"/>
    <property type="match status" value="1"/>
</dbReference>
<dbReference type="GO" id="GO:0005384">
    <property type="term" value="F:manganese ion transmembrane transporter activity"/>
    <property type="evidence" value="ECO:0007669"/>
    <property type="project" value="TreeGrafter"/>
</dbReference>
<accession>A0AAQ3P3T9</accession>
<dbReference type="Proteomes" id="UP001374535">
    <property type="component" value="Chromosome 2"/>
</dbReference>
<feature type="transmembrane region" description="Helical" evidence="9">
    <location>
        <begin position="211"/>
        <end position="231"/>
    </location>
</feature>
<feature type="transmembrane region" description="Helical" evidence="9">
    <location>
        <begin position="149"/>
        <end position="168"/>
    </location>
</feature>
<evidence type="ECO:0000256" key="6">
    <source>
        <dbReference type="ARBA" id="ARBA00023065"/>
    </source>
</evidence>
<dbReference type="GO" id="GO:0005886">
    <property type="term" value="C:plasma membrane"/>
    <property type="evidence" value="ECO:0007669"/>
    <property type="project" value="TreeGrafter"/>
</dbReference>
<evidence type="ECO:0000313" key="10">
    <source>
        <dbReference type="EMBL" id="WVZ20361.1"/>
    </source>
</evidence>
<evidence type="ECO:0000313" key="11">
    <source>
        <dbReference type="Proteomes" id="UP001374535"/>
    </source>
</evidence>
<evidence type="ECO:0000256" key="4">
    <source>
        <dbReference type="ARBA" id="ARBA00022692"/>
    </source>
</evidence>
<feature type="region of interest" description="Disordered" evidence="8">
    <location>
        <begin position="23"/>
        <end position="43"/>
    </location>
</feature>
<protein>
    <submittedName>
        <fullName evidence="10">Uncharacterized protein</fullName>
    </submittedName>
</protein>
<dbReference type="AlphaFoldDB" id="A0AAQ3P3T9"/>
<keyword evidence="6" id="KW-0406">Ion transport</keyword>
<evidence type="ECO:0000256" key="1">
    <source>
        <dbReference type="ARBA" id="ARBA00004141"/>
    </source>
</evidence>
<feature type="transmembrane region" description="Helical" evidence="9">
    <location>
        <begin position="458"/>
        <end position="477"/>
    </location>
</feature>
<sequence>MASFMQQQPKGVNGGSNRIVAVNLSPSNNLPTPSQHDASSNHEKPGWKKFMSYVGPGFLVSLAYLDPGNMETDLQAGADHKYELLWVILIGLVFALIIQSLAANLGVTTGKIENREWNIDEQLHEIDSFIVVVLNFAGKHLSELCKAEYPLLVKYCLWLLAELAVIAADIPEAFALNILFHIPVWAGVLITGCSTLLFLGLQRFGVRKLELLISVLVFVMAGCFFGEMSYVKPPASGVLKGMFVPKLSGQGATGDAIALLGALVMPHNLFLHSALVLSRKVPSSVRGINDACRYFLIESGFALFVAFLINVAMVSVSGTVCAADNLSAASADQCSDLTLNSASFLLKNVLGRSSSTIYAIALLASGQSSAITGTYAGQYIMQGFLDMRMKTWIRNFITRCIAITPSLIVSIIGGSQGAGRLIIIASMILSFELPFALIPLLKFSSSSTKMGPHKNSKIIIVISWILGLGIIGINVYYLSTAFVGWLIHSSLPKVANVLIGIVVFPLMALYVGSVIYLTFRKDTVKTYIETKNEGAMEKGQLELNEIPYREDLADIPLPP</sequence>
<organism evidence="10 11">
    <name type="scientific">Vigna mungo</name>
    <name type="common">Black gram</name>
    <name type="synonym">Phaseolus mungo</name>
    <dbReference type="NCBI Taxonomy" id="3915"/>
    <lineage>
        <taxon>Eukaryota</taxon>
        <taxon>Viridiplantae</taxon>
        <taxon>Streptophyta</taxon>
        <taxon>Embryophyta</taxon>
        <taxon>Tracheophyta</taxon>
        <taxon>Spermatophyta</taxon>
        <taxon>Magnoliopsida</taxon>
        <taxon>eudicotyledons</taxon>
        <taxon>Gunneridae</taxon>
        <taxon>Pentapetalae</taxon>
        <taxon>rosids</taxon>
        <taxon>fabids</taxon>
        <taxon>Fabales</taxon>
        <taxon>Fabaceae</taxon>
        <taxon>Papilionoideae</taxon>
        <taxon>50 kb inversion clade</taxon>
        <taxon>NPAAA clade</taxon>
        <taxon>indigoferoid/millettioid clade</taxon>
        <taxon>Phaseoleae</taxon>
        <taxon>Vigna</taxon>
    </lineage>
</organism>
<feature type="transmembrane region" description="Helical" evidence="9">
    <location>
        <begin position="421"/>
        <end position="438"/>
    </location>
</feature>
<feature type="transmembrane region" description="Helical" evidence="9">
    <location>
        <begin position="251"/>
        <end position="271"/>
    </location>
</feature>
<dbReference type="PANTHER" id="PTHR11706:SF77">
    <property type="entry name" value="METAL TRANSPORTER NRAMP5"/>
    <property type="match status" value="1"/>
</dbReference>
<feature type="transmembrane region" description="Helical" evidence="9">
    <location>
        <begin position="356"/>
        <end position="376"/>
    </location>
</feature>
<feature type="transmembrane region" description="Helical" evidence="9">
    <location>
        <begin position="85"/>
        <end position="107"/>
    </location>
</feature>
<dbReference type="Pfam" id="PF01566">
    <property type="entry name" value="Nramp"/>
    <property type="match status" value="2"/>
</dbReference>
<feature type="transmembrane region" description="Helical" evidence="9">
    <location>
        <begin position="497"/>
        <end position="519"/>
    </location>
</feature>
<dbReference type="NCBIfam" id="TIGR01197">
    <property type="entry name" value="nramp"/>
    <property type="match status" value="1"/>
</dbReference>